<name>L9WBP0_9EURY</name>
<reference evidence="1 2" key="1">
    <citation type="journal article" date="2014" name="PLoS Genet.">
        <title>Phylogenetically driven sequencing of extremely halophilic archaea reveals strategies for static and dynamic osmo-response.</title>
        <authorList>
            <person name="Becker E.A."/>
            <person name="Seitzer P.M."/>
            <person name="Tritt A."/>
            <person name="Larsen D."/>
            <person name="Krusor M."/>
            <person name="Yao A.I."/>
            <person name="Wu D."/>
            <person name="Madern D."/>
            <person name="Eisen J.A."/>
            <person name="Darling A.E."/>
            <person name="Facciotti M.T."/>
        </authorList>
    </citation>
    <scope>NUCLEOTIDE SEQUENCE [LARGE SCALE GENOMIC DNA]</scope>
    <source>
        <strain evidence="1 2">GA33</strain>
    </source>
</reference>
<evidence type="ECO:0000313" key="1">
    <source>
        <dbReference type="EMBL" id="ELY45728.1"/>
    </source>
</evidence>
<dbReference type="eggNOG" id="ENOG502N5FT">
    <property type="taxonomic scope" value="Archaea"/>
</dbReference>
<dbReference type="PANTHER" id="PTHR20883">
    <property type="entry name" value="PHYTANOYL-COA DIOXYGENASE DOMAIN CONTAINING 1"/>
    <property type="match status" value="1"/>
</dbReference>
<dbReference type="Gene3D" id="2.60.120.620">
    <property type="entry name" value="q2cbj1_9rhob like domain"/>
    <property type="match status" value="1"/>
</dbReference>
<dbReference type="EMBL" id="AOHW01000006">
    <property type="protein sequence ID" value="ELY45728.1"/>
    <property type="molecule type" value="Genomic_DNA"/>
</dbReference>
<accession>L9WBP0</accession>
<protein>
    <recommendedName>
        <fullName evidence="3">Phytanoyl-CoA dioxygenase</fullName>
    </recommendedName>
</protein>
<dbReference type="GO" id="GO:0016491">
    <property type="term" value="F:oxidoreductase activity"/>
    <property type="evidence" value="ECO:0007669"/>
    <property type="project" value="UniProtKB-ARBA"/>
</dbReference>
<keyword evidence="2" id="KW-1185">Reference proteome</keyword>
<dbReference type="Proteomes" id="UP000011599">
    <property type="component" value="Unassembled WGS sequence"/>
</dbReference>
<evidence type="ECO:0008006" key="3">
    <source>
        <dbReference type="Google" id="ProtNLM"/>
    </source>
</evidence>
<gene>
    <name evidence="1" type="ORF">C496_02262</name>
</gene>
<dbReference type="RefSeq" id="WP_006088162.1">
    <property type="nucleotide sequence ID" value="NZ_AOHW01000006.1"/>
</dbReference>
<comment type="caution">
    <text evidence="1">The sequence shown here is derived from an EMBL/GenBank/DDBJ whole genome shotgun (WGS) entry which is preliminary data.</text>
</comment>
<organism evidence="1 2">
    <name type="scientific">Natronorubrum tibetense GA33</name>
    <dbReference type="NCBI Taxonomy" id="1114856"/>
    <lineage>
        <taxon>Archaea</taxon>
        <taxon>Methanobacteriati</taxon>
        <taxon>Methanobacteriota</taxon>
        <taxon>Stenosarchaea group</taxon>
        <taxon>Halobacteria</taxon>
        <taxon>Halobacteriales</taxon>
        <taxon>Natrialbaceae</taxon>
        <taxon>Natronorubrum</taxon>
    </lineage>
</organism>
<dbReference type="InterPro" id="IPR008775">
    <property type="entry name" value="Phytyl_CoA_dOase-like"/>
</dbReference>
<evidence type="ECO:0000313" key="2">
    <source>
        <dbReference type="Proteomes" id="UP000011599"/>
    </source>
</evidence>
<dbReference type="SUPFAM" id="SSF51197">
    <property type="entry name" value="Clavaminate synthase-like"/>
    <property type="match status" value="1"/>
</dbReference>
<dbReference type="Pfam" id="PF05721">
    <property type="entry name" value="PhyH"/>
    <property type="match status" value="1"/>
</dbReference>
<dbReference type="OrthoDB" id="236903at2157"/>
<dbReference type="GO" id="GO:0046872">
    <property type="term" value="F:metal ion binding"/>
    <property type="evidence" value="ECO:0007669"/>
    <property type="project" value="UniProtKB-ARBA"/>
</dbReference>
<dbReference type="AlphaFoldDB" id="L9WBP0"/>
<proteinExistence type="predicted"/>
<sequence>MQERVLSPEQRERFIHSGFVVLRNVISQAVLDEALDVVIETVPEDMTDFKALVAGPDDRHYWNDLADMAPFYQLNEQLHTYAEELVGVDRLQPPSEFTQVAVRYPTGQFPSTSEHPVTTVDGNPHIDIFGDSGELRPFTIGATTYLDDVHPRGGGLTIWPGTHWRVAEYLSEHGVDSYSNEKVGDMIGSRTTPFEVTGSAGTVVLWHNLLVHTGGCHLEREPRIAAFTRFRRSNETKTSHDAAKNPFKYWDGVKQKSSVPTDGSSFA</sequence>
<dbReference type="PANTHER" id="PTHR20883:SF48">
    <property type="entry name" value="ECTOINE DIOXYGENASE"/>
    <property type="match status" value="1"/>
</dbReference>